<gene>
    <name evidence="2" type="ORF">VNO77_18894</name>
</gene>
<proteinExistence type="predicted"/>
<evidence type="ECO:0000256" key="1">
    <source>
        <dbReference type="SAM" id="SignalP"/>
    </source>
</evidence>
<feature type="signal peptide" evidence="1">
    <location>
        <begin position="1"/>
        <end position="17"/>
    </location>
</feature>
<feature type="chain" id="PRO_5042867861" evidence="1">
    <location>
        <begin position="18"/>
        <end position="109"/>
    </location>
</feature>
<organism evidence="2 3">
    <name type="scientific">Canavalia gladiata</name>
    <name type="common">Sword bean</name>
    <name type="synonym">Dolichos gladiatus</name>
    <dbReference type="NCBI Taxonomy" id="3824"/>
    <lineage>
        <taxon>Eukaryota</taxon>
        <taxon>Viridiplantae</taxon>
        <taxon>Streptophyta</taxon>
        <taxon>Embryophyta</taxon>
        <taxon>Tracheophyta</taxon>
        <taxon>Spermatophyta</taxon>
        <taxon>Magnoliopsida</taxon>
        <taxon>eudicotyledons</taxon>
        <taxon>Gunneridae</taxon>
        <taxon>Pentapetalae</taxon>
        <taxon>rosids</taxon>
        <taxon>fabids</taxon>
        <taxon>Fabales</taxon>
        <taxon>Fabaceae</taxon>
        <taxon>Papilionoideae</taxon>
        <taxon>50 kb inversion clade</taxon>
        <taxon>NPAAA clade</taxon>
        <taxon>indigoferoid/millettioid clade</taxon>
        <taxon>Phaseoleae</taxon>
        <taxon>Canavalia</taxon>
    </lineage>
</organism>
<accession>A0AAN9LQ26</accession>
<dbReference type="AlphaFoldDB" id="A0AAN9LQ26"/>
<evidence type="ECO:0000313" key="3">
    <source>
        <dbReference type="Proteomes" id="UP001367508"/>
    </source>
</evidence>
<keyword evidence="3" id="KW-1185">Reference proteome</keyword>
<keyword evidence="1" id="KW-0732">Signal</keyword>
<protein>
    <submittedName>
        <fullName evidence="2">Uncharacterized protein</fullName>
    </submittedName>
</protein>
<evidence type="ECO:0000313" key="2">
    <source>
        <dbReference type="EMBL" id="KAK7338289.1"/>
    </source>
</evidence>
<sequence>MLCIFLVAFCSALAVLGISPDVVVCYAMIADFLYLVEYVGQLLGKDILTRQLPNADCTKVGQRNMMNKVVNPIYNAKPEQVENALKQVYHVSTNKTKEKELELLLTIFP</sequence>
<comment type="caution">
    <text evidence="2">The sequence shown here is derived from an EMBL/GenBank/DDBJ whole genome shotgun (WGS) entry which is preliminary data.</text>
</comment>
<name>A0AAN9LQ26_CANGL</name>
<dbReference type="Proteomes" id="UP001367508">
    <property type="component" value="Unassembled WGS sequence"/>
</dbReference>
<dbReference type="EMBL" id="JAYMYQ010000004">
    <property type="protein sequence ID" value="KAK7338289.1"/>
    <property type="molecule type" value="Genomic_DNA"/>
</dbReference>
<reference evidence="2 3" key="1">
    <citation type="submission" date="2024-01" db="EMBL/GenBank/DDBJ databases">
        <title>The genomes of 5 underutilized Papilionoideae crops provide insights into root nodulation and disease resistanc.</title>
        <authorList>
            <person name="Jiang F."/>
        </authorList>
    </citation>
    <scope>NUCLEOTIDE SEQUENCE [LARGE SCALE GENOMIC DNA]</scope>
    <source>
        <strain evidence="2">LVBAO_FW01</strain>
        <tissue evidence="2">Leaves</tissue>
    </source>
</reference>